<reference evidence="5" key="1">
    <citation type="journal article" date="2015" name="Nature">
        <title>Complex archaea that bridge the gap between prokaryotes and eukaryotes.</title>
        <authorList>
            <person name="Spang A."/>
            <person name="Saw J.H."/>
            <person name="Jorgensen S.L."/>
            <person name="Zaremba-Niedzwiedzka K."/>
            <person name="Martijn J."/>
            <person name="Lind A.E."/>
            <person name="van Eijk R."/>
            <person name="Schleper C."/>
            <person name="Guy L."/>
            <person name="Ettema T.J."/>
        </authorList>
    </citation>
    <scope>NUCLEOTIDE SEQUENCE</scope>
</reference>
<feature type="domain" description="RecA family profile 2" evidence="4">
    <location>
        <begin position="233"/>
        <end position="294"/>
    </location>
</feature>
<comment type="caution">
    <text evidence="5">The sequence shown here is derived from an EMBL/GenBank/DDBJ whole genome shotgun (WGS) entry which is preliminary data.</text>
</comment>
<proteinExistence type="predicted"/>
<dbReference type="GO" id="GO:0003677">
    <property type="term" value="F:DNA binding"/>
    <property type="evidence" value="ECO:0007669"/>
    <property type="project" value="InterPro"/>
</dbReference>
<dbReference type="GO" id="GO:0005524">
    <property type="term" value="F:ATP binding"/>
    <property type="evidence" value="ECO:0007669"/>
    <property type="project" value="UniProtKB-KW"/>
</dbReference>
<keyword evidence="1" id="KW-0547">Nucleotide-binding</keyword>
<evidence type="ECO:0000256" key="1">
    <source>
        <dbReference type="ARBA" id="ARBA00022741"/>
    </source>
</evidence>
<sequence length="421" mass="46869">MAKKAAKKAKKGAKKIKRAPAELMRHLAMASEKKLGPGIMYENVSEHSMHHIGLPLPALAMEYLLGSNVLYLGALYGLAGPPQSFKSAFAQELGKIIVSHDGINTICETEGGKIAAVILKSIYGRYADRVSMRLEHSVEAAQSYLSNCIEWFKKQFPNRDQLFGLILDSLNGSSSNERHASIKKKGHAERGFPIEAMLWSKWFQDQAPKFMRWPAVFIFVNHEKRDINDPRRKRHPGGDAQDFYSTVYMHVHRVKTNEGVEQVVNHLTLQTVKHSFSLPRRRINIPLVLDKSKGHLFFDWGHATADLLADTKKLGSVVKDVVEVTSSSSSMAALTRTFSCKQLGLTQVTGAELGKAVHANKKIMRELRKILYVRMNTVWAGAMPVTDAALKEPPVTLDSSESVVNGSVRGDDAERTKDLDL</sequence>
<evidence type="ECO:0000256" key="3">
    <source>
        <dbReference type="SAM" id="MobiDB-lite"/>
    </source>
</evidence>
<evidence type="ECO:0000259" key="4">
    <source>
        <dbReference type="PROSITE" id="PS50163"/>
    </source>
</evidence>
<dbReference type="AlphaFoldDB" id="A0A0F9SXA8"/>
<protein>
    <recommendedName>
        <fullName evidence="4">RecA family profile 2 domain-containing protein</fullName>
    </recommendedName>
</protein>
<dbReference type="InterPro" id="IPR020587">
    <property type="entry name" value="RecA_monomer-monomer_interface"/>
</dbReference>
<dbReference type="PROSITE" id="PS50163">
    <property type="entry name" value="RECA_3"/>
    <property type="match status" value="1"/>
</dbReference>
<evidence type="ECO:0000313" key="5">
    <source>
        <dbReference type="EMBL" id="KKN73555.1"/>
    </source>
</evidence>
<dbReference type="Gene3D" id="3.40.50.300">
    <property type="entry name" value="P-loop containing nucleotide triphosphate hydrolases"/>
    <property type="match status" value="1"/>
</dbReference>
<accession>A0A0F9SXA8</accession>
<organism evidence="5">
    <name type="scientific">marine sediment metagenome</name>
    <dbReference type="NCBI Taxonomy" id="412755"/>
    <lineage>
        <taxon>unclassified sequences</taxon>
        <taxon>metagenomes</taxon>
        <taxon>ecological metagenomes</taxon>
    </lineage>
</organism>
<gene>
    <name evidence="5" type="ORF">LCGC14_0400070</name>
</gene>
<dbReference type="EMBL" id="LAZR01000342">
    <property type="protein sequence ID" value="KKN73555.1"/>
    <property type="molecule type" value="Genomic_DNA"/>
</dbReference>
<feature type="compositionally biased region" description="Basic and acidic residues" evidence="3">
    <location>
        <begin position="409"/>
        <end position="421"/>
    </location>
</feature>
<dbReference type="InterPro" id="IPR027417">
    <property type="entry name" value="P-loop_NTPase"/>
</dbReference>
<name>A0A0F9SXA8_9ZZZZ</name>
<dbReference type="GO" id="GO:0006259">
    <property type="term" value="P:DNA metabolic process"/>
    <property type="evidence" value="ECO:0007669"/>
    <property type="project" value="InterPro"/>
</dbReference>
<evidence type="ECO:0000256" key="2">
    <source>
        <dbReference type="ARBA" id="ARBA00022840"/>
    </source>
</evidence>
<keyword evidence="2" id="KW-0067">ATP-binding</keyword>
<dbReference type="GO" id="GO:0008094">
    <property type="term" value="F:ATP-dependent activity, acting on DNA"/>
    <property type="evidence" value="ECO:0007669"/>
    <property type="project" value="InterPro"/>
</dbReference>
<feature type="region of interest" description="Disordered" evidence="3">
    <location>
        <begin position="394"/>
        <end position="421"/>
    </location>
</feature>